<evidence type="ECO:0000313" key="2">
    <source>
        <dbReference type="EMBL" id="KAJ3442166.1"/>
    </source>
</evidence>
<comment type="caution">
    <text evidence="2">The sequence shown here is derived from an EMBL/GenBank/DDBJ whole genome shotgun (WGS) entry which is preliminary data.</text>
</comment>
<sequence>MSSFIKNNHQNVISSPTTIFRIRKKIGFDYKPPRIRQRLNETQIGKRLLFVHNHLSLKTDWTRVVFSDESWFFINSRNKRIWRKRGENEDSCFINKSNYDTKILIWGAFGYFFQSQLIILDSSVNSEIYIENCIKGSKLIKRANREYGKFDWTFMQDGARPHTSKFSMNFLRKKCKVLDTWPPNSPDLNPIENLWAIMDSHLEKNRPTNVENFIEVLYNVWEKIKWETLENLIKSMEKRILLVIQEDGGPINCLY</sequence>
<dbReference type="InterPro" id="IPR036397">
    <property type="entry name" value="RNaseH_sf"/>
</dbReference>
<gene>
    <name evidence="2" type="ORF">M0812_11896</name>
</gene>
<dbReference type="Proteomes" id="UP001146793">
    <property type="component" value="Unassembled WGS sequence"/>
</dbReference>
<name>A0AAV7ZMW1_9EUKA</name>
<dbReference type="InterPro" id="IPR038717">
    <property type="entry name" value="Tc1-like_DDE_dom"/>
</dbReference>
<evidence type="ECO:0000313" key="3">
    <source>
        <dbReference type="Proteomes" id="UP001146793"/>
    </source>
</evidence>
<evidence type="ECO:0000259" key="1">
    <source>
        <dbReference type="Pfam" id="PF13358"/>
    </source>
</evidence>
<accession>A0AAV7ZMW1</accession>
<dbReference type="GO" id="GO:0003676">
    <property type="term" value="F:nucleic acid binding"/>
    <property type="evidence" value="ECO:0007669"/>
    <property type="project" value="InterPro"/>
</dbReference>
<protein>
    <submittedName>
        <fullName evidence="2">Transposable element-related</fullName>
    </submittedName>
</protein>
<feature type="domain" description="Tc1-like transposase DDE" evidence="1">
    <location>
        <begin position="63"/>
        <end position="209"/>
    </location>
</feature>
<dbReference type="EMBL" id="JANTQA010000026">
    <property type="protein sequence ID" value="KAJ3442166.1"/>
    <property type="molecule type" value="Genomic_DNA"/>
</dbReference>
<proteinExistence type="predicted"/>
<dbReference type="PANTHER" id="PTHR47326">
    <property type="entry name" value="TRANSPOSABLE ELEMENT TC3 TRANSPOSASE-LIKE PROTEIN"/>
    <property type="match status" value="1"/>
</dbReference>
<dbReference type="Gene3D" id="3.30.420.10">
    <property type="entry name" value="Ribonuclease H-like superfamily/Ribonuclease H"/>
    <property type="match status" value="1"/>
</dbReference>
<dbReference type="Pfam" id="PF13358">
    <property type="entry name" value="DDE_3"/>
    <property type="match status" value="1"/>
</dbReference>
<dbReference type="AlphaFoldDB" id="A0AAV7ZMW1"/>
<dbReference type="PANTHER" id="PTHR47326:SF1">
    <property type="entry name" value="HTH PSQ-TYPE DOMAIN-CONTAINING PROTEIN"/>
    <property type="match status" value="1"/>
</dbReference>
<organism evidence="2 3">
    <name type="scientific">Anaeramoeba flamelloides</name>
    <dbReference type="NCBI Taxonomy" id="1746091"/>
    <lineage>
        <taxon>Eukaryota</taxon>
        <taxon>Metamonada</taxon>
        <taxon>Anaeramoebidae</taxon>
        <taxon>Anaeramoeba</taxon>
    </lineage>
</organism>
<reference evidence="2" key="1">
    <citation type="submission" date="2022-08" db="EMBL/GenBank/DDBJ databases">
        <title>Novel sulphate-reducing endosymbionts in the free-living metamonad Anaeramoeba.</title>
        <authorList>
            <person name="Jerlstrom-Hultqvist J."/>
            <person name="Cepicka I."/>
            <person name="Gallot-Lavallee L."/>
            <person name="Salas-Leiva D."/>
            <person name="Curtis B.A."/>
            <person name="Zahonova K."/>
            <person name="Pipaliya S."/>
            <person name="Dacks J."/>
            <person name="Roger A.J."/>
        </authorList>
    </citation>
    <scope>NUCLEOTIDE SEQUENCE</scope>
    <source>
        <strain evidence="2">Busselton2</strain>
    </source>
</reference>